<proteinExistence type="predicted"/>
<accession>A0ABM5JF19</accession>
<evidence type="ECO:0000256" key="4">
    <source>
        <dbReference type="PROSITE-ProRule" id="PRU00134"/>
    </source>
</evidence>
<dbReference type="RefSeq" id="XP_044317417.1">
    <property type="nucleotide sequence ID" value="XM_044461482.1"/>
</dbReference>
<dbReference type="EnsemblMetazoa" id="XM_044461482.1">
    <property type="protein sequence ID" value="XP_044317417.1"/>
    <property type="gene ID" value="LOC108052006"/>
</dbReference>
<evidence type="ECO:0000256" key="1">
    <source>
        <dbReference type="ARBA" id="ARBA00022723"/>
    </source>
</evidence>
<feature type="compositionally biased region" description="Polar residues" evidence="5">
    <location>
        <begin position="1338"/>
        <end position="1366"/>
    </location>
</feature>
<organism evidence="7 8">
    <name type="scientific">Drosophila rhopaloa</name>
    <name type="common">Fruit fly</name>
    <dbReference type="NCBI Taxonomy" id="1041015"/>
    <lineage>
        <taxon>Eukaryota</taxon>
        <taxon>Metazoa</taxon>
        <taxon>Ecdysozoa</taxon>
        <taxon>Arthropoda</taxon>
        <taxon>Hexapoda</taxon>
        <taxon>Insecta</taxon>
        <taxon>Pterygota</taxon>
        <taxon>Neoptera</taxon>
        <taxon>Endopterygota</taxon>
        <taxon>Diptera</taxon>
        <taxon>Brachycera</taxon>
        <taxon>Muscomorpha</taxon>
        <taxon>Ephydroidea</taxon>
        <taxon>Drosophilidae</taxon>
        <taxon>Drosophila</taxon>
        <taxon>Sophophora</taxon>
    </lineage>
</organism>
<feature type="compositionally biased region" description="Polar residues" evidence="5">
    <location>
        <begin position="1414"/>
        <end position="1431"/>
    </location>
</feature>
<feature type="region of interest" description="Disordered" evidence="5">
    <location>
        <begin position="146"/>
        <end position="167"/>
    </location>
</feature>
<feature type="region of interest" description="Disordered" evidence="5">
    <location>
        <begin position="315"/>
        <end position="337"/>
    </location>
</feature>
<feature type="region of interest" description="Disordered" evidence="5">
    <location>
        <begin position="484"/>
        <end position="539"/>
    </location>
</feature>
<dbReference type="InterPro" id="IPR038825">
    <property type="entry name" value="Apical_junction"/>
</dbReference>
<feature type="compositionally biased region" description="Polar residues" evidence="5">
    <location>
        <begin position="496"/>
        <end position="506"/>
    </location>
</feature>
<feature type="region of interest" description="Disordered" evidence="5">
    <location>
        <begin position="92"/>
        <end position="128"/>
    </location>
</feature>
<feature type="region of interest" description="Disordered" evidence="5">
    <location>
        <begin position="1550"/>
        <end position="1578"/>
    </location>
</feature>
<feature type="region of interest" description="Disordered" evidence="5">
    <location>
        <begin position="823"/>
        <end position="842"/>
    </location>
</feature>
<feature type="compositionally biased region" description="Polar residues" evidence="5">
    <location>
        <begin position="1661"/>
        <end position="1680"/>
    </location>
</feature>
<evidence type="ECO:0000259" key="6">
    <source>
        <dbReference type="PROSITE" id="PS50865"/>
    </source>
</evidence>
<feature type="region of interest" description="Disordered" evidence="5">
    <location>
        <begin position="1643"/>
        <end position="1726"/>
    </location>
</feature>
<dbReference type="GeneID" id="108052006"/>
<reference evidence="7" key="2">
    <citation type="submission" date="2025-05" db="UniProtKB">
        <authorList>
            <consortium name="EnsemblMetazoa"/>
        </authorList>
    </citation>
    <scope>IDENTIFICATION</scope>
</reference>
<feature type="compositionally biased region" description="Polar residues" evidence="5">
    <location>
        <begin position="1559"/>
        <end position="1571"/>
    </location>
</feature>
<sequence length="2100" mass="232242">MEHLDLARCLGNTNQILNSLSTFEQQDAVYLSSSRQILEPIMEETSEDEELAQGTWSGCQEQQSSLWSSTESETGSVLRIELMKEVDARSERDFACPAKRPRHSLEPDPGHSLEDSVQMRRPHRQDFESHNSLERILVIDACARDSCGSQGQRSSLGSRRGGSFDDYNSDNDSFHSLSRSSSLVQFEFLERQFTLQEQHQSMNSLGNSSPSLFNCELNVATRSSDSNPESRRGSASSLSLMKRFESSDCRLHQTYYELNKLNFEDHQQLFCKSLHQTELKSDSETCSSSSSSSSSDSSSHSLVSSCLGIGNAREARNQGETASRRMPPNSAENLSEDSGYCEPRLLQLEKSKSIPKNFDKLCEEEEKLLLLEEGSPFSRNSHDLCHPKIEQTANIALTPCSPCSPSSPPLSINSFPERACSQSKLDLPLTSPTGSAVSTSSAASFTWLRNSLPDIREPRGPLSLAIGELDSLYGFVLATSSHRRSHSRSSAGSSSPTTNSLPNELQQLGRRRRPRNIRPNQQNYNSKSSVSSSSSEALNLERGESRDDFFLECYSLSKIRRSCSLKERPRRAVSAASTRYLNASYQNLTLLDYTEKRPLKDQRNHKRSQAEVMSDGVYEQIICKGNFLLDEISKIYDKNVSILTDKPALEEKLQPPSEDHISNAREEPSVQHLQLTIKQPPRQKRSTRDSKQCFGKTFDQDPTNLRTMYAQSLEQCHFDVQKIHAPGYQPTILQRPLPKRRFHSAKQRSLVSSTPNLSVCDKGGEDPEDEIYVNSAHTSMHHLPKPLGILLPAGSRHSFGKEVSFCPVVSKYCWQEQSSEEPFEDQCRSSEGEQGPSNDDELLDNADATVVHNTKENENIAALFDQEQSHCFREPAIEESVATEQKTKIATPECLHQKTEAKTTPGNELSLSSAISLEPCIVARSSFQSAHQASALPLSLTLPVLSEPPTNRAFHILYASQQVLEGYEGPKICEMLPASNLSRTTDKTSKGFISRLTHGLRFSLRRKKKLQKLEQRDQKGEQNQSTVVLASPIKYSMPSNGNSKWDDSVHIPLKPPRSSQCTQLHNSTEAITASVHSSRQLEHLNETQQKVVTGKPPLPKLAPRNGNQAYVSIGANASATTTAHTEALLSAERRQYEPRMQGTESPSTAIGAQKTHKVKQLGGNGLAAKQTVVTAVPVTVSPVEEGGKMGLMETNLDTHETVISGKTRSLMDITCNPLSLSYKRYIVKRLNVTSAAHDEGDVDGEAIIGGVQIASVRRPHKSMEFLLDKKNQKNILPPENELQKSHDQYPAALSEHQLRVQASLQRLNIPDWFRHYNKGSGPAPDGTAALTAGGYRTGNFTRKPTQESGRWQGLNSKTTSLSSLACQRSDRSPLLMSPSAHSHHGGQSSIYSCSSAAGPGQALGQTGVSATRWSTSHLNSTQTSPSASQRGSFARGAPINSSFMSVASSSGVLRNSYRQPYLGWRSTEKLSHRTPHERLAISLLAHRTTPSPTSTPNGTRPLQSETAEVQSSIKEVTSAIVHYVNDQQQSQDQRSRSASPNSRKCWLESSFVGTRPLDSPQTPVIDNSSSELESDQQQQLHQFQPHQLHLDGSLSPLVAPVQPPLRMNGLSRIGGGGAPERSLSNASLEDVLASLLGLPTILSSQNSNHNNNNRHKACPPTTETDIASRQQLEVQSSAEQQRLRRRSEGDAPQQKKQPHKGQPQSHSQSNSQSFVAGSSGQPNVIRGSRRVSLGDSASTNTHQDLESGTQINGELRAGSEQQIRCRNTKCDKIASAIDAKKVFKSCHNCSHLYCSRECRRAHWEKHRKACLHSRASNLCRQVLATCKDDVDSQRHLSLLARKGSLSQGRGVVRVLFRSAEAAEGFIKNGFQCIGEATYVRWPDLMPAEMGLELYSELLKLSTEYKPKTKMLIYVAICVVSEAPGMGQTPVRWERQLVSRCAKLKLCKTMLAELEQQQTSLMHPLSGVDNPERTEILILTFNCGQRSVQGNRELILSNILEILSRRGVTLRKHYPEIFHRLQTYTEGQSDKFNPVTLHPRDTQTGQGFVCIIMPVHLDSEFIKLPSAADGGNRVTTIDVGSPAALAHLDDDDLLKPTSKES</sequence>
<feature type="compositionally biased region" description="Low complexity" evidence="5">
    <location>
        <begin position="1692"/>
        <end position="1713"/>
    </location>
</feature>
<feature type="region of interest" description="Disordered" evidence="5">
    <location>
        <begin position="654"/>
        <end position="697"/>
    </location>
</feature>
<dbReference type="InterPro" id="IPR058586">
    <property type="entry name" value="Ajm-1"/>
</dbReference>
<feature type="compositionally biased region" description="Basic and acidic residues" evidence="5">
    <location>
        <begin position="654"/>
        <end position="669"/>
    </location>
</feature>
<feature type="region of interest" description="Disordered" evidence="5">
    <location>
        <begin position="1414"/>
        <end position="1433"/>
    </location>
</feature>
<evidence type="ECO:0000256" key="2">
    <source>
        <dbReference type="ARBA" id="ARBA00022771"/>
    </source>
</evidence>
<dbReference type="Proteomes" id="UP001652680">
    <property type="component" value="Unassembled WGS sequence"/>
</dbReference>
<feature type="compositionally biased region" description="Basic and acidic residues" evidence="5">
    <location>
        <begin position="103"/>
        <end position="128"/>
    </location>
</feature>
<dbReference type="PANTHER" id="PTHR21517">
    <property type="entry name" value="APICAL JUNCTION COMPONENT 1 HOMOLOG"/>
    <property type="match status" value="1"/>
</dbReference>
<feature type="compositionally biased region" description="Low complexity" evidence="5">
    <location>
        <begin position="517"/>
        <end position="535"/>
    </location>
</feature>
<evidence type="ECO:0000313" key="8">
    <source>
        <dbReference type="Proteomes" id="UP001652680"/>
    </source>
</evidence>
<dbReference type="PANTHER" id="PTHR21517:SF3">
    <property type="entry name" value="APICAL JUNCTION COMPONENT 1 HOMOLOG"/>
    <property type="match status" value="1"/>
</dbReference>
<keyword evidence="3" id="KW-0862">Zinc</keyword>
<feature type="compositionally biased region" description="Polar residues" evidence="5">
    <location>
        <begin position="1497"/>
        <end position="1511"/>
    </location>
</feature>
<protein>
    <recommendedName>
        <fullName evidence="6">MYND-type domain-containing protein</fullName>
    </recommendedName>
</protein>
<dbReference type="InterPro" id="IPR002893">
    <property type="entry name" value="Znf_MYND"/>
</dbReference>
<keyword evidence="2 4" id="KW-0863">Zinc-finger</keyword>
<evidence type="ECO:0000313" key="7">
    <source>
        <dbReference type="EnsemblMetazoa" id="XP_044317417.1"/>
    </source>
</evidence>
<dbReference type="Pfam" id="PF26649">
    <property type="entry name" value="Ajm-1"/>
    <property type="match status" value="1"/>
</dbReference>
<dbReference type="PROSITE" id="PS50865">
    <property type="entry name" value="ZF_MYND_2"/>
    <property type="match status" value="1"/>
</dbReference>
<feature type="compositionally biased region" description="Polar residues" evidence="5">
    <location>
        <begin position="1735"/>
        <end position="1752"/>
    </location>
</feature>
<feature type="region of interest" description="Disordered" evidence="5">
    <location>
        <begin position="1485"/>
        <end position="1511"/>
    </location>
</feature>
<feature type="region of interest" description="Disordered" evidence="5">
    <location>
        <begin position="1320"/>
        <end position="1393"/>
    </location>
</feature>
<name>A0ABM5JF19_DRORH</name>
<keyword evidence="1" id="KW-0479">Metal-binding</keyword>
<feature type="region of interest" description="Disordered" evidence="5">
    <location>
        <begin position="1734"/>
        <end position="1753"/>
    </location>
</feature>
<reference evidence="8" key="1">
    <citation type="journal article" date="2021" name="Elife">
        <title>Highly contiguous assemblies of 101 drosophilid genomes.</title>
        <authorList>
            <person name="Kim B.Y."/>
            <person name="Wang J.R."/>
            <person name="Miller D.E."/>
            <person name="Barmina O."/>
            <person name="Delaney E."/>
            <person name="Thompson A."/>
            <person name="Comeault A.A."/>
            <person name="Peede D."/>
            <person name="D'Agostino E.R."/>
            <person name="Pelaez J."/>
            <person name="Aguilar J.M."/>
            <person name="Haji D."/>
            <person name="Matsunaga T."/>
            <person name="Armstrong E.E."/>
            <person name="Zych M."/>
            <person name="Ogawa Y."/>
            <person name="Stamenkovic-Radak M."/>
            <person name="Jelic M."/>
            <person name="Veselinovic M.S."/>
            <person name="Tanaskovic M."/>
            <person name="Eric P."/>
            <person name="Gao J.J."/>
            <person name="Katoh T.K."/>
            <person name="Toda M.J."/>
            <person name="Watabe H."/>
            <person name="Watada M."/>
            <person name="Davis J.S."/>
            <person name="Moyle L.C."/>
            <person name="Manoli G."/>
            <person name="Bertolini E."/>
            <person name="Kostal V."/>
            <person name="Hawley R.S."/>
            <person name="Takahashi A."/>
            <person name="Jones C.D."/>
            <person name="Price D.K."/>
            <person name="Whiteman N."/>
            <person name="Kopp A."/>
            <person name="Matute D.R."/>
            <person name="Petrov D.A."/>
        </authorList>
    </citation>
    <scope>NUCLEOTIDE SEQUENCE [LARGE SCALE GENOMIC DNA]</scope>
</reference>
<feature type="compositionally biased region" description="Low complexity" evidence="5">
    <location>
        <begin position="148"/>
        <end position="158"/>
    </location>
</feature>
<feature type="domain" description="MYND-type" evidence="6">
    <location>
        <begin position="1767"/>
        <end position="1810"/>
    </location>
</feature>
<keyword evidence="8" id="KW-1185">Reference proteome</keyword>
<evidence type="ECO:0000256" key="3">
    <source>
        <dbReference type="ARBA" id="ARBA00022833"/>
    </source>
</evidence>
<evidence type="ECO:0000256" key="5">
    <source>
        <dbReference type="SAM" id="MobiDB-lite"/>
    </source>
</evidence>